<keyword evidence="5 7" id="KW-0378">Hydrolase</keyword>
<protein>
    <recommendedName>
        <fullName evidence="6">Putative mRNA interferase YoeB</fullName>
    </recommendedName>
</protein>
<dbReference type="GO" id="GO:0006401">
    <property type="term" value="P:RNA catabolic process"/>
    <property type="evidence" value="ECO:0007669"/>
    <property type="project" value="InterPro"/>
</dbReference>
<dbReference type="Gene3D" id="3.30.2310.20">
    <property type="entry name" value="RelE-like"/>
    <property type="match status" value="1"/>
</dbReference>
<dbReference type="AlphaFoldDB" id="A0A5J4Q8B9"/>
<evidence type="ECO:0000256" key="5">
    <source>
        <dbReference type="ARBA" id="ARBA00022801"/>
    </source>
</evidence>
<dbReference type="GO" id="GO:0045892">
    <property type="term" value="P:negative regulation of DNA-templated transcription"/>
    <property type="evidence" value="ECO:0007669"/>
    <property type="project" value="TreeGrafter"/>
</dbReference>
<comment type="similarity">
    <text evidence="1">Belongs to the YoeB family.</text>
</comment>
<gene>
    <name evidence="7" type="ORF">EZS27_032826</name>
</gene>
<evidence type="ECO:0000256" key="3">
    <source>
        <dbReference type="ARBA" id="ARBA00022722"/>
    </source>
</evidence>
<evidence type="ECO:0000256" key="6">
    <source>
        <dbReference type="ARBA" id="ARBA00030388"/>
    </source>
</evidence>
<dbReference type="GO" id="GO:0016787">
    <property type="term" value="F:hydrolase activity"/>
    <property type="evidence" value="ECO:0007669"/>
    <property type="project" value="UniProtKB-KW"/>
</dbReference>
<dbReference type="PANTHER" id="PTHR38039:SF1">
    <property type="entry name" value="TOXIN YOEB"/>
    <property type="match status" value="1"/>
</dbReference>
<name>A0A5J4Q8B9_9ZZZZ</name>
<proteinExistence type="inferred from homology"/>
<dbReference type="InterPro" id="IPR035093">
    <property type="entry name" value="RelE/ParE_toxin_dom_sf"/>
</dbReference>
<sequence>MKIILSPEAWEDLQYWEEKDANIVKRIKQLLEDISQHPDTGIGKPERLKYGLSGKWSRRIDSEHRIIYKIHDNKIEVLVLSMRYHYKK</sequence>
<keyword evidence="2" id="KW-1277">Toxin-antitoxin system</keyword>
<dbReference type="SUPFAM" id="SSF143011">
    <property type="entry name" value="RelE-like"/>
    <property type="match status" value="1"/>
</dbReference>
<organism evidence="7">
    <name type="scientific">termite gut metagenome</name>
    <dbReference type="NCBI Taxonomy" id="433724"/>
    <lineage>
        <taxon>unclassified sequences</taxon>
        <taxon>metagenomes</taxon>
        <taxon>organismal metagenomes</taxon>
    </lineage>
</organism>
<keyword evidence="3" id="KW-0540">Nuclease</keyword>
<reference evidence="7" key="1">
    <citation type="submission" date="2019-03" db="EMBL/GenBank/DDBJ databases">
        <title>Single cell metagenomics reveals metabolic interactions within the superorganism composed of flagellate Streblomastix strix and complex community of Bacteroidetes bacteria on its surface.</title>
        <authorList>
            <person name="Treitli S.C."/>
            <person name="Kolisko M."/>
            <person name="Husnik F."/>
            <person name="Keeling P."/>
            <person name="Hampl V."/>
        </authorList>
    </citation>
    <scope>NUCLEOTIDE SEQUENCE</scope>
    <source>
        <strain evidence="7">STM</strain>
    </source>
</reference>
<dbReference type="Pfam" id="PF06769">
    <property type="entry name" value="YoeB_toxin"/>
    <property type="match status" value="1"/>
</dbReference>
<evidence type="ECO:0000256" key="4">
    <source>
        <dbReference type="ARBA" id="ARBA00022759"/>
    </source>
</evidence>
<dbReference type="PANTHER" id="PTHR38039">
    <property type="entry name" value="TOXIN YOEB"/>
    <property type="match status" value="1"/>
</dbReference>
<keyword evidence="4" id="KW-0255">Endonuclease</keyword>
<comment type="caution">
    <text evidence="7">The sequence shown here is derived from an EMBL/GenBank/DDBJ whole genome shotgun (WGS) entry which is preliminary data.</text>
</comment>
<dbReference type="InterPro" id="IPR009614">
    <property type="entry name" value="YoeB_toxin"/>
</dbReference>
<dbReference type="GO" id="GO:0004519">
    <property type="term" value="F:endonuclease activity"/>
    <property type="evidence" value="ECO:0007669"/>
    <property type="project" value="UniProtKB-KW"/>
</dbReference>
<accession>A0A5J4Q8B9</accession>
<evidence type="ECO:0000313" key="7">
    <source>
        <dbReference type="EMBL" id="KAA6316941.1"/>
    </source>
</evidence>
<evidence type="ECO:0000256" key="2">
    <source>
        <dbReference type="ARBA" id="ARBA00022649"/>
    </source>
</evidence>
<dbReference type="EMBL" id="SNRY01004696">
    <property type="protein sequence ID" value="KAA6316941.1"/>
    <property type="molecule type" value="Genomic_DNA"/>
</dbReference>
<evidence type="ECO:0000256" key="1">
    <source>
        <dbReference type="ARBA" id="ARBA00008172"/>
    </source>
</evidence>
<dbReference type="NCBIfam" id="TIGR02116">
    <property type="entry name" value="toxin_Txe_YoeB"/>
    <property type="match status" value="1"/>
</dbReference>